<evidence type="ECO:0000313" key="2">
    <source>
        <dbReference type="WBParaSite" id="ES5_v2.g19232.t1"/>
    </source>
</evidence>
<accession>A0AC34FPB1</accession>
<proteinExistence type="predicted"/>
<evidence type="ECO:0000313" key="1">
    <source>
        <dbReference type="Proteomes" id="UP000887579"/>
    </source>
</evidence>
<protein>
    <submittedName>
        <fullName evidence="2">Uncharacterized protein</fullName>
    </submittedName>
</protein>
<organism evidence="1 2">
    <name type="scientific">Panagrolaimus sp. ES5</name>
    <dbReference type="NCBI Taxonomy" id="591445"/>
    <lineage>
        <taxon>Eukaryota</taxon>
        <taxon>Metazoa</taxon>
        <taxon>Ecdysozoa</taxon>
        <taxon>Nematoda</taxon>
        <taxon>Chromadorea</taxon>
        <taxon>Rhabditida</taxon>
        <taxon>Tylenchina</taxon>
        <taxon>Panagrolaimomorpha</taxon>
        <taxon>Panagrolaimoidea</taxon>
        <taxon>Panagrolaimidae</taxon>
        <taxon>Panagrolaimus</taxon>
    </lineage>
</organism>
<reference evidence="2" key="1">
    <citation type="submission" date="2022-11" db="UniProtKB">
        <authorList>
            <consortium name="WormBaseParasite"/>
        </authorList>
    </citation>
    <scope>IDENTIFICATION</scope>
</reference>
<dbReference type="Proteomes" id="UP000887579">
    <property type="component" value="Unplaced"/>
</dbReference>
<sequence>MISGILPTLETFTVFKHTEAPSLFDTTFNMEFTIFIALLSILCLIIFIYTVTYGLRLFNTKPQHLEDVEAVKARKNMEF</sequence>
<dbReference type="WBParaSite" id="ES5_v2.g19232.t1">
    <property type="protein sequence ID" value="ES5_v2.g19232.t1"/>
    <property type="gene ID" value="ES5_v2.g19232"/>
</dbReference>
<name>A0AC34FPB1_9BILA</name>